<dbReference type="SUPFAM" id="SSF81321">
    <property type="entry name" value="Family A G protein-coupled receptor-like"/>
    <property type="match status" value="1"/>
</dbReference>
<dbReference type="PANTHER" id="PTHR46641">
    <property type="entry name" value="FMRFAMIDE RECEPTOR-RELATED"/>
    <property type="match status" value="1"/>
</dbReference>
<feature type="transmembrane region" description="Helical" evidence="1">
    <location>
        <begin position="145"/>
        <end position="164"/>
    </location>
</feature>
<organism evidence="2 3">
    <name type="scientific">Ditylenchus dipsaci</name>
    <dbReference type="NCBI Taxonomy" id="166011"/>
    <lineage>
        <taxon>Eukaryota</taxon>
        <taxon>Metazoa</taxon>
        <taxon>Ecdysozoa</taxon>
        <taxon>Nematoda</taxon>
        <taxon>Chromadorea</taxon>
        <taxon>Rhabditida</taxon>
        <taxon>Tylenchina</taxon>
        <taxon>Tylenchomorpha</taxon>
        <taxon>Sphaerularioidea</taxon>
        <taxon>Anguinidae</taxon>
        <taxon>Anguininae</taxon>
        <taxon>Ditylenchus</taxon>
    </lineage>
</organism>
<feature type="transmembrane region" description="Helical" evidence="1">
    <location>
        <begin position="25"/>
        <end position="46"/>
    </location>
</feature>
<dbReference type="Proteomes" id="UP000887574">
    <property type="component" value="Unplaced"/>
</dbReference>
<keyword evidence="1" id="KW-0472">Membrane</keyword>
<sequence length="170" mass="18552">MESWILTGGCNQTNPWRPLGMVLDLWVLPVVCLLGLLLNLACLVVFTKRRNHPVVPSLILLSICDSLQLLISLFVLYLPALHDHMEMDPIGWVAQIAYLATGGLAGGLLASNCASIWTMCYIAIQRHKAIVTPLSTVTASKGGNWTLWGIGLAALLFNVPVWYVSSTLLI</sequence>
<dbReference type="InterPro" id="IPR052954">
    <property type="entry name" value="GPCR-Ligand_Int"/>
</dbReference>
<dbReference type="AlphaFoldDB" id="A0A915D926"/>
<reference evidence="3" key="1">
    <citation type="submission" date="2022-11" db="UniProtKB">
        <authorList>
            <consortium name="WormBaseParasite"/>
        </authorList>
    </citation>
    <scope>IDENTIFICATION</scope>
</reference>
<dbReference type="PANTHER" id="PTHR46641:SF16">
    <property type="entry name" value="G-PROTEIN COUPLED RECEPTORS FAMILY 1 PROFILE DOMAIN-CONTAINING PROTEIN"/>
    <property type="match status" value="1"/>
</dbReference>
<keyword evidence="2" id="KW-1185">Reference proteome</keyword>
<protein>
    <submittedName>
        <fullName evidence="3">G-protein coupled receptors family 1 profile domain-containing protein</fullName>
    </submittedName>
</protein>
<dbReference type="WBParaSite" id="jg17418">
    <property type="protein sequence ID" value="jg17418"/>
    <property type="gene ID" value="jg17418"/>
</dbReference>
<keyword evidence="1" id="KW-0812">Transmembrane</keyword>
<proteinExistence type="predicted"/>
<evidence type="ECO:0000256" key="1">
    <source>
        <dbReference type="SAM" id="Phobius"/>
    </source>
</evidence>
<dbReference type="Gene3D" id="1.20.1070.10">
    <property type="entry name" value="Rhodopsin 7-helix transmembrane proteins"/>
    <property type="match status" value="1"/>
</dbReference>
<feature type="transmembrane region" description="Helical" evidence="1">
    <location>
        <begin position="98"/>
        <end position="124"/>
    </location>
</feature>
<name>A0A915D926_9BILA</name>
<feature type="transmembrane region" description="Helical" evidence="1">
    <location>
        <begin position="58"/>
        <end position="78"/>
    </location>
</feature>
<evidence type="ECO:0000313" key="2">
    <source>
        <dbReference type="Proteomes" id="UP000887574"/>
    </source>
</evidence>
<keyword evidence="1" id="KW-1133">Transmembrane helix</keyword>
<accession>A0A915D926</accession>
<evidence type="ECO:0000313" key="3">
    <source>
        <dbReference type="WBParaSite" id="jg17418"/>
    </source>
</evidence>